<feature type="compositionally biased region" description="Low complexity" evidence="7">
    <location>
        <begin position="103"/>
        <end position="134"/>
    </location>
</feature>
<comment type="catalytic activity">
    <reaction evidence="1">
        <text>a uridine in RNA = a pseudouridine in RNA</text>
        <dbReference type="Rhea" id="RHEA:48348"/>
        <dbReference type="Rhea" id="RHEA-COMP:12068"/>
        <dbReference type="Rhea" id="RHEA-COMP:12069"/>
        <dbReference type="ChEBI" id="CHEBI:65314"/>
        <dbReference type="ChEBI" id="CHEBI:65315"/>
    </reaction>
</comment>
<dbReference type="PROSITE" id="PS01129">
    <property type="entry name" value="PSI_RLU"/>
    <property type="match status" value="1"/>
</dbReference>
<dbReference type="PANTHER" id="PTHR21600:SF44">
    <property type="entry name" value="RIBOSOMAL LARGE SUBUNIT PSEUDOURIDINE SYNTHASE D"/>
    <property type="match status" value="1"/>
</dbReference>
<name>A0ABS5CIU0_9BACL</name>
<dbReference type="InterPro" id="IPR006224">
    <property type="entry name" value="PsdUridine_synth_RluA-like_CS"/>
</dbReference>
<dbReference type="Pfam" id="PF00849">
    <property type="entry name" value="PseudoU_synth_2"/>
    <property type="match status" value="1"/>
</dbReference>
<evidence type="ECO:0000313" key="9">
    <source>
        <dbReference type="EMBL" id="MBP3965753.1"/>
    </source>
</evidence>
<evidence type="ECO:0000256" key="4">
    <source>
        <dbReference type="ARBA" id="ARBA00031870"/>
    </source>
</evidence>
<evidence type="ECO:0000256" key="3">
    <source>
        <dbReference type="ARBA" id="ARBA00023235"/>
    </source>
</evidence>
<evidence type="ECO:0000256" key="7">
    <source>
        <dbReference type="SAM" id="MobiDB-lite"/>
    </source>
</evidence>
<evidence type="ECO:0000256" key="1">
    <source>
        <dbReference type="ARBA" id="ARBA00000073"/>
    </source>
</evidence>
<dbReference type="PANTHER" id="PTHR21600">
    <property type="entry name" value="MITOCHONDRIAL RNA PSEUDOURIDINE SYNTHASE"/>
    <property type="match status" value="1"/>
</dbReference>
<comment type="caution">
    <text evidence="9">The sequence shown here is derived from an EMBL/GenBank/DDBJ whole genome shotgun (WGS) entry which is preliminary data.</text>
</comment>
<dbReference type="EMBL" id="JAGKSP010000012">
    <property type="protein sequence ID" value="MBP3965753.1"/>
    <property type="molecule type" value="Genomic_DNA"/>
</dbReference>
<dbReference type="Gene3D" id="3.30.2350.10">
    <property type="entry name" value="Pseudouridine synthase"/>
    <property type="match status" value="1"/>
</dbReference>
<dbReference type="CDD" id="cd00165">
    <property type="entry name" value="S4"/>
    <property type="match status" value="1"/>
</dbReference>
<feature type="compositionally biased region" description="Low complexity" evidence="7">
    <location>
        <begin position="21"/>
        <end position="34"/>
    </location>
</feature>
<proteinExistence type="inferred from homology"/>
<evidence type="ECO:0000256" key="6">
    <source>
        <dbReference type="PROSITE-ProRule" id="PRU00182"/>
    </source>
</evidence>
<dbReference type="SUPFAM" id="SSF55120">
    <property type="entry name" value="Pseudouridine synthase"/>
    <property type="match status" value="1"/>
</dbReference>
<protein>
    <recommendedName>
        <fullName evidence="4">RNA pseudouridylate synthase</fullName>
    </recommendedName>
    <alternativeName>
        <fullName evidence="5">RNA-uridine isomerase</fullName>
    </alternativeName>
</protein>
<dbReference type="InterPro" id="IPR006225">
    <property type="entry name" value="PsdUridine_synth_RluC/D"/>
</dbReference>
<dbReference type="InterPro" id="IPR050188">
    <property type="entry name" value="RluA_PseudoU_synthase"/>
</dbReference>
<keyword evidence="10" id="KW-1185">Reference proteome</keyword>
<feature type="region of interest" description="Disordered" evidence="7">
    <location>
        <begin position="1"/>
        <end position="134"/>
    </location>
</feature>
<dbReference type="CDD" id="cd02869">
    <property type="entry name" value="PseudoU_synth_RluA_like"/>
    <property type="match status" value="1"/>
</dbReference>
<feature type="compositionally biased region" description="Polar residues" evidence="7">
    <location>
        <begin position="1"/>
        <end position="18"/>
    </location>
</feature>
<evidence type="ECO:0000313" key="10">
    <source>
        <dbReference type="Proteomes" id="UP000673394"/>
    </source>
</evidence>
<keyword evidence="3" id="KW-0413">Isomerase</keyword>
<comment type="similarity">
    <text evidence="2">Belongs to the pseudouridine synthase RluA family.</text>
</comment>
<dbReference type="PROSITE" id="PS50889">
    <property type="entry name" value="S4"/>
    <property type="match status" value="1"/>
</dbReference>
<feature type="domain" description="Pseudouridine synthase RsuA/RluA-like" evidence="8">
    <location>
        <begin position="213"/>
        <end position="364"/>
    </location>
</feature>
<evidence type="ECO:0000256" key="2">
    <source>
        <dbReference type="ARBA" id="ARBA00010876"/>
    </source>
</evidence>
<keyword evidence="6" id="KW-0694">RNA-binding</keyword>
<evidence type="ECO:0000256" key="5">
    <source>
        <dbReference type="ARBA" id="ARBA00033164"/>
    </source>
</evidence>
<sequence length="425" mass="45672">MDNKQQPRSPKQKSNAGKRQSAAFGKSGSGASRGNLGSAADSRGTSASRGKPGSAADSRGTSASRGKPGSAADSRGTSATRGKPGFAADPHGTSATRGKPGFAADSRGASASRGNAGAARAAAAPRQAAPAPSRNYPVQENAELLAFLLQSVKGEGRNAIKAMLSRGQIAVDGKTQKVFNFALKPGQTVTVSKERIVEAPPLIGLSILFEDDDLIVVVKEAGLLSIASDQESELTAYRQLNAHVRLTDPSNRIFVVHRLDRDTSGVMMFAKSERVQQELQNTWQNTVKERTYIALVEGQVKKQEGTISSYLKESKTLKMYSTSNPTDAQHAVTHYKVLQSNRNYSLLEVSLETGRKNQIRVHMEDIGHPIVGDKKYGSKSRAIPRLGLHARLLAFLHPSTGKLVRFETDIPKLFLNPFKDGFIPK</sequence>
<reference evidence="9 10" key="1">
    <citation type="submission" date="2021-04" db="EMBL/GenBank/DDBJ databases">
        <title>Paenibacillus sp. DLE-14 whole genome sequence.</title>
        <authorList>
            <person name="Ham Y.J."/>
        </authorList>
    </citation>
    <scope>NUCLEOTIDE SEQUENCE [LARGE SCALE GENOMIC DNA]</scope>
    <source>
        <strain evidence="9 10">DLE-14</strain>
    </source>
</reference>
<organism evidence="9 10">
    <name type="scientific">Paenibacillus lignilyticus</name>
    <dbReference type="NCBI Taxonomy" id="1172615"/>
    <lineage>
        <taxon>Bacteria</taxon>
        <taxon>Bacillati</taxon>
        <taxon>Bacillota</taxon>
        <taxon>Bacilli</taxon>
        <taxon>Bacillales</taxon>
        <taxon>Paenibacillaceae</taxon>
        <taxon>Paenibacillus</taxon>
    </lineage>
</organism>
<dbReference type="NCBIfam" id="TIGR00005">
    <property type="entry name" value="rluA_subfam"/>
    <property type="match status" value="1"/>
</dbReference>
<evidence type="ECO:0000259" key="8">
    <source>
        <dbReference type="Pfam" id="PF00849"/>
    </source>
</evidence>
<dbReference type="Proteomes" id="UP000673394">
    <property type="component" value="Unassembled WGS sequence"/>
</dbReference>
<accession>A0ABS5CIU0</accession>
<dbReference type="InterPro" id="IPR006145">
    <property type="entry name" value="PsdUridine_synth_RsuA/RluA"/>
</dbReference>
<dbReference type="SUPFAM" id="SSF55174">
    <property type="entry name" value="Alpha-L RNA-binding motif"/>
    <property type="match status" value="1"/>
</dbReference>
<gene>
    <name evidence="9" type="ORF">I8J30_23835</name>
</gene>
<dbReference type="InterPro" id="IPR020103">
    <property type="entry name" value="PsdUridine_synth_cat_dom_sf"/>
</dbReference>